<protein>
    <submittedName>
        <fullName evidence="1">Uncharacterized protein</fullName>
    </submittedName>
</protein>
<sequence>MPSTSTLTKEEKDKIKAAVPSSSFKVQTAALARIYYAYPNPQTWSYSGIQGALAFVLDLSRNVFCLKMVDIVGTRGVVWQHELYDGFEYYEDRPYFHTFEGDECMIAIVLADSNEAKTLYKKVTSKKNAPGGGKAKATPTRKKTVKGKIDKSMISGPKDGLHVLQR</sequence>
<accession>A0ACC1SHF0</accession>
<dbReference type="Proteomes" id="UP001148662">
    <property type="component" value="Unassembled WGS sequence"/>
</dbReference>
<reference evidence="1" key="1">
    <citation type="submission" date="2022-07" db="EMBL/GenBank/DDBJ databases">
        <title>Genome Sequence of Phlebia brevispora.</title>
        <authorList>
            <person name="Buettner E."/>
        </authorList>
    </citation>
    <scope>NUCLEOTIDE SEQUENCE</scope>
    <source>
        <strain evidence="1">MPL23</strain>
    </source>
</reference>
<organism evidence="1 2">
    <name type="scientific">Phlebia brevispora</name>
    <dbReference type="NCBI Taxonomy" id="194682"/>
    <lineage>
        <taxon>Eukaryota</taxon>
        <taxon>Fungi</taxon>
        <taxon>Dikarya</taxon>
        <taxon>Basidiomycota</taxon>
        <taxon>Agaricomycotina</taxon>
        <taxon>Agaricomycetes</taxon>
        <taxon>Polyporales</taxon>
        <taxon>Meruliaceae</taxon>
        <taxon>Phlebia</taxon>
    </lineage>
</organism>
<comment type="caution">
    <text evidence="1">The sequence shown here is derived from an EMBL/GenBank/DDBJ whole genome shotgun (WGS) entry which is preliminary data.</text>
</comment>
<evidence type="ECO:0000313" key="1">
    <source>
        <dbReference type="EMBL" id="KAJ3539632.1"/>
    </source>
</evidence>
<name>A0ACC1SHF0_9APHY</name>
<gene>
    <name evidence="1" type="ORF">NM688_g6335</name>
</gene>
<keyword evidence="2" id="KW-1185">Reference proteome</keyword>
<proteinExistence type="predicted"/>
<dbReference type="EMBL" id="JANHOG010001290">
    <property type="protein sequence ID" value="KAJ3539632.1"/>
    <property type="molecule type" value="Genomic_DNA"/>
</dbReference>
<evidence type="ECO:0000313" key="2">
    <source>
        <dbReference type="Proteomes" id="UP001148662"/>
    </source>
</evidence>